<name>A0A392MK59_9FABA</name>
<evidence type="ECO:0000259" key="2">
    <source>
        <dbReference type="Pfam" id="PF23628"/>
    </source>
</evidence>
<dbReference type="AlphaFoldDB" id="A0A392MK59"/>
<feature type="domain" description="Putative E3 ubiquitin-protein ligase LIN ARM-like" evidence="2">
    <location>
        <begin position="1"/>
        <end position="218"/>
    </location>
</feature>
<dbReference type="EMBL" id="LXQA010010660">
    <property type="protein sequence ID" value="MCH86634.1"/>
    <property type="molecule type" value="Genomic_DNA"/>
</dbReference>
<dbReference type="InterPro" id="IPR055566">
    <property type="entry name" value="ARM_LIN"/>
</dbReference>
<accession>A0A392MK59</accession>
<feature type="non-terminal residue" evidence="3">
    <location>
        <position position="1"/>
    </location>
</feature>
<feature type="region of interest" description="Disordered" evidence="1">
    <location>
        <begin position="58"/>
        <end position="84"/>
    </location>
</feature>
<dbReference type="SUPFAM" id="SSF48371">
    <property type="entry name" value="ARM repeat"/>
    <property type="match status" value="1"/>
</dbReference>
<evidence type="ECO:0000313" key="4">
    <source>
        <dbReference type="Proteomes" id="UP000265520"/>
    </source>
</evidence>
<evidence type="ECO:0000313" key="3">
    <source>
        <dbReference type="EMBL" id="MCH86634.1"/>
    </source>
</evidence>
<reference evidence="3 4" key="1">
    <citation type="journal article" date="2018" name="Front. Plant Sci.">
        <title>Red Clover (Trifolium pratense) and Zigzag Clover (T. medium) - A Picture of Genomic Similarities and Differences.</title>
        <authorList>
            <person name="Dluhosova J."/>
            <person name="Istvanek J."/>
            <person name="Nedelnik J."/>
            <person name="Repkova J."/>
        </authorList>
    </citation>
    <scope>NUCLEOTIDE SEQUENCE [LARGE SCALE GENOMIC DNA]</scope>
    <source>
        <strain evidence="4">cv. 10/8</strain>
        <tissue evidence="3">Leaf</tissue>
    </source>
</reference>
<comment type="caution">
    <text evidence="3">The sequence shown here is derived from an EMBL/GenBank/DDBJ whole genome shotgun (WGS) entry which is preliminary data.</text>
</comment>
<evidence type="ECO:0000256" key="1">
    <source>
        <dbReference type="SAM" id="MobiDB-lite"/>
    </source>
</evidence>
<organism evidence="3 4">
    <name type="scientific">Trifolium medium</name>
    <dbReference type="NCBI Taxonomy" id="97028"/>
    <lineage>
        <taxon>Eukaryota</taxon>
        <taxon>Viridiplantae</taxon>
        <taxon>Streptophyta</taxon>
        <taxon>Embryophyta</taxon>
        <taxon>Tracheophyta</taxon>
        <taxon>Spermatophyta</taxon>
        <taxon>Magnoliopsida</taxon>
        <taxon>eudicotyledons</taxon>
        <taxon>Gunneridae</taxon>
        <taxon>Pentapetalae</taxon>
        <taxon>rosids</taxon>
        <taxon>fabids</taxon>
        <taxon>Fabales</taxon>
        <taxon>Fabaceae</taxon>
        <taxon>Papilionoideae</taxon>
        <taxon>50 kb inversion clade</taxon>
        <taxon>NPAAA clade</taxon>
        <taxon>Hologalegina</taxon>
        <taxon>IRL clade</taxon>
        <taxon>Trifolieae</taxon>
        <taxon>Trifolium</taxon>
    </lineage>
</organism>
<dbReference type="Pfam" id="PF23628">
    <property type="entry name" value="ARM_LIN_C"/>
    <property type="match status" value="1"/>
</dbReference>
<dbReference type="InterPro" id="IPR016024">
    <property type="entry name" value="ARM-type_fold"/>
</dbReference>
<keyword evidence="4" id="KW-1185">Reference proteome</keyword>
<gene>
    <name evidence="3" type="ORF">A2U01_0007493</name>
</gene>
<proteinExistence type="predicted"/>
<dbReference type="Proteomes" id="UP000265520">
    <property type="component" value="Unassembled WGS sequence"/>
</dbReference>
<protein>
    <submittedName>
        <fullName evidence="3">E3 ubiquitin-protein ligase LIN-like</fullName>
    </submittedName>
</protein>
<dbReference type="PANTHER" id="PTHR35549">
    <property type="entry name" value="OS04G0584500 PROTEIN"/>
    <property type="match status" value="1"/>
</dbReference>
<sequence>IYIENAVNAIAEALDASLNDENVQKKCCRALLILCGHFSSTGKIPTKTTILKQAGYNNGSSELKSPSHDEEDQRLDITISSEDEEEERHEEFMMNLLETLIGDGESPFLKSISRCLDSRHVDLVRDSLITVTWLSSSLSKQYNAGLHLPAFLAIISQLKGILQNGELEFKTLASMSLFNFSKISECRTLLKIMAEDIAPLLHGLVDVLWTAKKLHAILCRENL</sequence>
<dbReference type="PANTHER" id="PTHR35549:SF1">
    <property type="entry name" value="OS04G0584500 PROTEIN"/>
    <property type="match status" value="1"/>
</dbReference>